<dbReference type="Proteomes" id="UP001050975">
    <property type="component" value="Unassembled WGS sequence"/>
</dbReference>
<accession>A0AAV3X996</accession>
<evidence type="ECO:0000313" key="2">
    <source>
        <dbReference type="EMBL" id="GET37211.1"/>
    </source>
</evidence>
<dbReference type="AlphaFoldDB" id="A0AAV3X996"/>
<gene>
    <name evidence="2" type="ORF">MiSe_19640</name>
</gene>
<keyword evidence="3" id="KW-1185">Reference proteome</keyword>
<reference evidence="2" key="1">
    <citation type="submission" date="2019-10" db="EMBL/GenBank/DDBJ databases">
        <title>Draft genome sequece of Microseira wollei NIES-4236.</title>
        <authorList>
            <person name="Yamaguchi H."/>
            <person name="Suzuki S."/>
            <person name="Kawachi M."/>
        </authorList>
    </citation>
    <scope>NUCLEOTIDE SEQUENCE</scope>
    <source>
        <strain evidence="2">NIES-4236</strain>
    </source>
</reference>
<comment type="caution">
    <text evidence="2">The sequence shown here is derived from an EMBL/GenBank/DDBJ whole genome shotgun (WGS) entry which is preliminary data.</text>
</comment>
<feature type="transmembrane region" description="Helical" evidence="1">
    <location>
        <begin position="163"/>
        <end position="187"/>
    </location>
</feature>
<feature type="transmembrane region" description="Helical" evidence="1">
    <location>
        <begin position="342"/>
        <end position="363"/>
    </location>
</feature>
<feature type="transmembrane region" description="Helical" evidence="1">
    <location>
        <begin position="312"/>
        <end position="330"/>
    </location>
</feature>
<evidence type="ECO:0000313" key="3">
    <source>
        <dbReference type="Proteomes" id="UP001050975"/>
    </source>
</evidence>
<feature type="transmembrane region" description="Helical" evidence="1">
    <location>
        <begin position="287"/>
        <end position="305"/>
    </location>
</feature>
<organism evidence="2 3">
    <name type="scientific">Microseira wollei NIES-4236</name>
    <dbReference type="NCBI Taxonomy" id="2530354"/>
    <lineage>
        <taxon>Bacteria</taxon>
        <taxon>Bacillati</taxon>
        <taxon>Cyanobacteriota</taxon>
        <taxon>Cyanophyceae</taxon>
        <taxon>Oscillatoriophycideae</taxon>
        <taxon>Aerosakkonematales</taxon>
        <taxon>Aerosakkonemataceae</taxon>
        <taxon>Microseira</taxon>
    </lineage>
</organism>
<feature type="transmembrane region" description="Helical" evidence="1">
    <location>
        <begin position="89"/>
        <end position="107"/>
    </location>
</feature>
<proteinExistence type="predicted"/>
<protein>
    <recommendedName>
        <fullName evidence="4">Glycosyltransferase RgtA/B/C/D-like domain-containing protein</fullName>
    </recommendedName>
</protein>
<evidence type="ECO:0000256" key="1">
    <source>
        <dbReference type="SAM" id="Phobius"/>
    </source>
</evidence>
<name>A0AAV3X996_9CYAN</name>
<dbReference type="EMBL" id="BLAY01000024">
    <property type="protein sequence ID" value="GET37211.1"/>
    <property type="molecule type" value="Genomic_DNA"/>
</dbReference>
<feature type="transmembrane region" description="Helical" evidence="1">
    <location>
        <begin position="127"/>
        <end position="151"/>
    </location>
</feature>
<feature type="transmembrane region" description="Helical" evidence="1">
    <location>
        <begin position="384"/>
        <end position="404"/>
    </location>
</feature>
<sequence length="533" mass="61837">MATIQRDNYRNSTFKSNNALKNWLILLFFSLGLIGILHHEMWRDELQSWLIAKDSSSMIDLFNNLRYEGHPALWHSCLYLITRFTHNPLAMQIFHLLLATSVIYIFIEFSPFTRFQKILFTFGYFPFYEYSIISRSYSLGILLIFMFCALYPTRNRSYFPLSVILALLANTHAYGLIIAHVLAMTLVLDGFLDPDIRTLFKTKKWNALVSLAIVCLGILMAIFQIIPPDDADLKNDVIRLEDWAAFPLLNNRLFATILTIWRSYIPIPNFFHYQFWNTNILINGDSIARICAISLTIIILLYSAALFIRKPIVLFLYLSGTCGFLVFSYTKFLGSLRHHGQLFFLFLAFLWISSFYIKSDLLIEKLKSSQKILATLNLVERSKNVYLSVILFAHVIAGLFAFSMDLNYTFSGSKAVANYIDRTGVKDYVLVGSRDYAAAPVAGFLNRQIYYLESDKLGSFIVWRNRKLPKQREVLERVERLIKQNNKALLILNYKLKVKRNDLNISFLFKSSQSIVPDETYYLYLIEKKPVNN</sequence>
<evidence type="ECO:0008006" key="4">
    <source>
        <dbReference type="Google" id="ProtNLM"/>
    </source>
</evidence>
<feature type="transmembrane region" description="Helical" evidence="1">
    <location>
        <begin position="20"/>
        <end position="37"/>
    </location>
</feature>
<dbReference type="RefSeq" id="WP_226578301.1">
    <property type="nucleotide sequence ID" value="NZ_BLAY01000024.1"/>
</dbReference>
<feature type="transmembrane region" description="Helical" evidence="1">
    <location>
        <begin position="207"/>
        <end position="227"/>
    </location>
</feature>
<keyword evidence="1" id="KW-0812">Transmembrane</keyword>
<keyword evidence="1" id="KW-0472">Membrane</keyword>
<keyword evidence="1" id="KW-1133">Transmembrane helix</keyword>